<evidence type="ECO:0000313" key="12">
    <source>
        <dbReference type="Proteomes" id="UP001307608"/>
    </source>
</evidence>
<feature type="transmembrane region" description="Helical" evidence="8">
    <location>
        <begin position="353"/>
        <end position="373"/>
    </location>
</feature>
<organism evidence="11 12">
    <name type="scientific">Marinomonas pontica</name>
    <dbReference type="NCBI Taxonomy" id="264739"/>
    <lineage>
        <taxon>Bacteria</taxon>
        <taxon>Pseudomonadati</taxon>
        <taxon>Pseudomonadota</taxon>
        <taxon>Gammaproteobacteria</taxon>
        <taxon>Oceanospirillales</taxon>
        <taxon>Oceanospirillaceae</taxon>
        <taxon>Marinomonas</taxon>
    </lineage>
</organism>
<feature type="domain" description="ABC3 transporter permease C-terminal" evidence="9">
    <location>
        <begin position="279"/>
        <end position="412"/>
    </location>
</feature>
<sequence length="419" mass="45733">MQGYTLINFLPVTIGLRYARAKRSNHFISFISFSSIAGLALGVMVLITVLSVMNGFDRELRQRILGMVPHATLWGSPVLADWRDTAKLVEKMPNVVGVAPHTQAQVMFQSGSSVHGAILNGINPEMEKKVSIIDDNMASGSLDALNDTSFGIVLGAQLAKMLRVDIGDKVTAILPKANVSIAGVTPVLKRFTVVGTFEVGAELDSSLAYININDAAKLKRYKEDQVEALRISFDDLFLAPSHIWDIARAVPGQNRVSDWTRTHGSLFQAIKMEKTMIGLLLLLIVAVAAFNIVSTLVMVVTDKRNDIAILRTMGLTSGQVMWVFIVQGMFIGMFGTLIGVVSGVALALNVSEIIAALQTLLNVQFLSADVYFINYLPSELQWSDVELIVISAFIMTVAATIYPAWRASKVEPAEALRYE</sequence>
<dbReference type="Pfam" id="PF12704">
    <property type="entry name" value="MacB_PCD"/>
    <property type="match status" value="1"/>
</dbReference>
<feature type="domain" description="MacB-like periplasmic core" evidence="10">
    <location>
        <begin position="32"/>
        <end position="217"/>
    </location>
</feature>
<name>A0ABN6WL65_9GAMM</name>
<keyword evidence="5 8" id="KW-0812">Transmembrane</keyword>
<dbReference type="InterPro" id="IPR003838">
    <property type="entry name" value="ABC3_permease_C"/>
</dbReference>
<feature type="transmembrane region" description="Helical" evidence="8">
    <location>
        <begin position="320"/>
        <end position="346"/>
    </location>
</feature>
<evidence type="ECO:0000256" key="8">
    <source>
        <dbReference type="SAM" id="Phobius"/>
    </source>
</evidence>
<evidence type="ECO:0000256" key="4">
    <source>
        <dbReference type="ARBA" id="ARBA00022475"/>
    </source>
</evidence>
<evidence type="ECO:0000256" key="3">
    <source>
        <dbReference type="ARBA" id="ARBA00022448"/>
    </source>
</evidence>
<feature type="transmembrane region" description="Helical" evidence="8">
    <location>
        <begin position="277"/>
        <end position="300"/>
    </location>
</feature>
<dbReference type="Pfam" id="PF02687">
    <property type="entry name" value="FtsX"/>
    <property type="match status" value="1"/>
</dbReference>
<dbReference type="Proteomes" id="UP001307608">
    <property type="component" value="Chromosome"/>
</dbReference>
<keyword evidence="7 8" id="KW-0472">Membrane</keyword>
<evidence type="ECO:0000259" key="9">
    <source>
        <dbReference type="Pfam" id="PF02687"/>
    </source>
</evidence>
<keyword evidence="6 8" id="KW-1133">Transmembrane helix</keyword>
<evidence type="ECO:0000256" key="1">
    <source>
        <dbReference type="ARBA" id="ARBA00004651"/>
    </source>
</evidence>
<reference evidence="11 12" key="1">
    <citation type="submission" date="2023-01" db="EMBL/GenBank/DDBJ databases">
        <title>Complete genome sequence of Marinomonas pontica strain 200518_36.</title>
        <authorList>
            <person name="Ueki S."/>
            <person name="Gajardo G."/>
            <person name="Maruyama F."/>
        </authorList>
    </citation>
    <scope>NUCLEOTIDE SEQUENCE [LARGE SCALE GENOMIC DNA]</scope>
    <source>
        <strain evidence="11 12">200518_36</strain>
    </source>
</reference>
<proteinExistence type="inferred from homology"/>
<protein>
    <recommendedName>
        <fullName evidence="13">Lipoprotein-releasing ABC transporter permease subunit</fullName>
    </recommendedName>
</protein>
<evidence type="ECO:0000256" key="2">
    <source>
        <dbReference type="ARBA" id="ARBA00005236"/>
    </source>
</evidence>
<dbReference type="InterPro" id="IPR011925">
    <property type="entry name" value="LolCE_TM"/>
</dbReference>
<evidence type="ECO:0000259" key="10">
    <source>
        <dbReference type="Pfam" id="PF12704"/>
    </source>
</evidence>
<evidence type="ECO:0000256" key="6">
    <source>
        <dbReference type="ARBA" id="ARBA00022989"/>
    </source>
</evidence>
<feature type="transmembrane region" description="Helical" evidence="8">
    <location>
        <begin position="385"/>
        <end position="405"/>
    </location>
</feature>
<accession>A0ABN6WL65</accession>
<evidence type="ECO:0008006" key="13">
    <source>
        <dbReference type="Google" id="ProtNLM"/>
    </source>
</evidence>
<comment type="similarity">
    <text evidence="2">Belongs to the ABC-4 integral membrane protein family. LolC/E subfamily.</text>
</comment>
<gene>
    <name evidence="11" type="ORF">MACH16_15040</name>
</gene>
<dbReference type="PANTHER" id="PTHR30489">
    <property type="entry name" value="LIPOPROTEIN-RELEASING SYSTEM TRANSMEMBRANE PROTEIN LOLE"/>
    <property type="match status" value="1"/>
</dbReference>
<dbReference type="InterPro" id="IPR025857">
    <property type="entry name" value="MacB_PCD"/>
</dbReference>
<keyword evidence="3" id="KW-0813">Transport</keyword>
<feature type="transmembrane region" description="Helical" evidence="8">
    <location>
        <begin position="27"/>
        <end position="53"/>
    </location>
</feature>
<keyword evidence="12" id="KW-1185">Reference proteome</keyword>
<dbReference type="InterPro" id="IPR051447">
    <property type="entry name" value="Lipoprotein-release_system"/>
</dbReference>
<comment type="subcellular location">
    <subcellularLocation>
        <location evidence="1">Cell membrane</location>
        <topology evidence="1">Multi-pass membrane protein</topology>
    </subcellularLocation>
</comment>
<dbReference type="PANTHER" id="PTHR30489:SF0">
    <property type="entry name" value="LIPOPROTEIN-RELEASING SYSTEM TRANSMEMBRANE PROTEIN LOLE"/>
    <property type="match status" value="1"/>
</dbReference>
<evidence type="ECO:0000256" key="5">
    <source>
        <dbReference type="ARBA" id="ARBA00022692"/>
    </source>
</evidence>
<dbReference type="NCBIfam" id="TIGR02212">
    <property type="entry name" value="lolCE"/>
    <property type="match status" value="1"/>
</dbReference>
<evidence type="ECO:0000313" key="11">
    <source>
        <dbReference type="EMBL" id="BDX02756.1"/>
    </source>
</evidence>
<keyword evidence="4" id="KW-1003">Cell membrane</keyword>
<dbReference type="EMBL" id="AP027271">
    <property type="protein sequence ID" value="BDX02756.1"/>
    <property type="molecule type" value="Genomic_DNA"/>
</dbReference>
<evidence type="ECO:0000256" key="7">
    <source>
        <dbReference type="ARBA" id="ARBA00023136"/>
    </source>
</evidence>